<dbReference type="EMBL" id="VCHE01000005">
    <property type="protein sequence ID" value="KAB2579945.1"/>
    <property type="molecule type" value="Genomic_DNA"/>
</dbReference>
<dbReference type="Pfam" id="PF05347">
    <property type="entry name" value="Complex1_LYR"/>
    <property type="match status" value="1"/>
</dbReference>
<comment type="subcellular location">
    <subcellularLocation>
        <location evidence="1">Mitochondrion</location>
    </subcellularLocation>
</comment>
<reference evidence="8 9" key="1">
    <citation type="journal article" date="2019" name="Sci. Rep.">
        <title>A multi-omics analysis of the grapevine pathogen Lasiodiplodia theobromae reveals that temperature affects the expression of virulence- and pathogenicity-related genes.</title>
        <authorList>
            <person name="Felix C."/>
            <person name="Meneses R."/>
            <person name="Goncalves M.F.M."/>
            <person name="Tilleman L."/>
            <person name="Duarte A.S."/>
            <person name="Jorrin-Novo J.V."/>
            <person name="Van de Peer Y."/>
            <person name="Deforce D."/>
            <person name="Van Nieuwerburgh F."/>
            <person name="Esteves A.C."/>
            <person name="Alves A."/>
        </authorList>
    </citation>
    <scope>NUCLEOTIDE SEQUENCE [LARGE SCALE GENOMIC DNA]</scope>
    <source>
        <strain evidence="8 9">LA-SOL3</strain>
    </source>
</reference>
<name>A0A5N5DPT1_9PEZI</name>
<evidence type="ECO:0000256" key="4">
    <source>
        <dbReference type="ARBA" id="ARBA00023128"/>
    </source>
</evidence>
<keyword evidence="4" id="KW-0496">Mitochondrion</keyword>
<evidence type="ECO:0000256" key="2">
    <source>
        <dbReference type="ARBA" id="ARBA00009508"/>
    </source>
</evidence>
<dbReference type="PANTHER" id="PTHR13675">
    <property type="entry name" value="LYR MOTIF-CONTAINING PROTEIN 2"/>
    <property type="match status" value="1"/>
</dbReference>
<dbReference type="InterPro" id="IPR008011">
    <property type="entry name" value="Complex1_LYR_dom"/>
</dbReference>
<organism evidence="8 9">
    <name type="scientific">Lasiodiplodia theobromae</name>
    <dbReference type="NCBI Taxonomy" id="45133"/>
    <lineage>
        <taxon>Eukaryota</taxon>
        <taxon>Fungi</taxon>
        <taxon>Dikarya</taxon>
        <taxon>Ascomycota</taxon>
        <taxon>Pezizomycotina</taxon>
        <taxon>Dothideomycetes</taxon>
        <taxon>Dothideomycetes incertae sedis</taxon>
        <taxon>Botryosphaeriales</taxon>
        <taxon>Botryosphaeriaceae</taxon>
        <taxon>Lasiodiplodia</taxon>
    </lineage>
</organism>
<proteinExistence type="inferred from homology"/>
<evidence type="ECO:0000256" key="5">
    <source>
        <dbReference type="ARBA" id="ARBA00026235"/>
    </source>
</evidence>
<keyword evidence="3" id="KW-0809">Transit peptide</keyword>
<sequence>MLQFRHNLLKLRTYASMASRPSRFGGRRKGPTIGLDHFIQRQRVISLWRDIIRALNKIPPSSTRHELHQYARAEFERNRDVTDLAHIRYLISTGKTEFDSMKRYIEEQAR</sequence>
<comment type="function">
    <text evidence="6">Involved in efficient integration of the N-module into mitochondrial respiratory chain complex I.</text>
</comment>
<evidence type="ECO:0000256" key="3">
    <source>
        <dbReference type="ARBA" id="ARBA00022946"/>
    </source>
</evidence>
<evidence type="ECO:0000256" key="1">
    <source>
        <dbReference type="ARBA" id="ARBA00004173"/>
    </source>
</evidence>
<keyword evidence="9" id="KW-1185">Reference proteome</keyword>
<dbReference type="PANTHER" id="PTHR13675:SF0">
    <property type="entry name" value="LYR MOTIF-CONTAINING PROTEIN 2"/>
    <property type="match status" value="1"/>
</dbReference>
<evidence type="ECO:0000313" key="8">
    <source>
        <dbReference type="EMBL" id="KAB2579945.1"/>
    </source>
</evidence>
<evidence type="ECO:0000259" key="7">
    <source>
        <dbReference type="Pfam" id="PF05347"/>
    </source>
</evidence>
<dbReference type="AlphaFoldDB" id="A0A5N5DPT1"/>
<dbReference type="Proteomes" id="UP000325902">
    <property type="component" value="Unassembled WGS sequence"/>
</dbReference>
<dbReference type="GO" id="GO:0005739">
    <property type="term" value="C:mitochondrion"/>
    <property type="evidence" value="ECO:0007669"/>
    <property type="project" value="UniProtKB-SubCell"/>
</dbReference>
<feature type="domain" description="Complex 1 LYR protein" evidence="7">
    <location>
        <begin position="42"/>
        <end position="99"/>
    </location>
</feature>
<evidence type="ECO:0000313" key="9">
    <source>
        <dbReference type="Proteomes" id="UP000325902"/>
    </source>
</evidence>
<dbReference type="CDD" id="cd20262">
    <property type="entry name" value="Complex1_LYR_LYRM2"/>
    <property type="match status" value="1"/>
</dbReference>
<comment type="caution">
    <text evidence="8">The sequence shown here is derived from an EMBL/GenBank/DDBJ whole genome shotgun (WGS) entry which is preliminary data.</text>
</comment>
<evidence type="ECO:0000256" key="6">
    <source>
        <dbReference type="ARBA" id="ARBA00044735"/>
    </source>
</evidence>
<protein>
    <recommendedName>
        <fullName evidence="5">LYR motif-containing protein 2</fullName>
    </recommendedName>
</protein>
<accession>A0A5N5DPT1</accession>
<comment type="similarity">
    <text evidence="2">Belongs to the complex I LYR family.</text>
</comment>
<dbReference type="OrthoDB" id="74240at2759"/>
<dbReference type="InterPro" id="IPR045293">
    <property type="entry name" value="Complex1_LYR_LYRM2"/>
</dbReference>
<gene>
    <name evidence="8" type="primary">lyrm2</name>
    <name evidence="8" type="ORF">DBV05_g1402</name>
</gene>